<dbReference type="InterPro" id="IPR014843">
    <property type="entry name" value="Him1/Fmp52"/>
</dbReference>
<reference evidence="1 2" key="1">
    <citation type="journal article" date="2015" name="Antonie Van Leeuwenhoek">
        <title>A phylogenomic and molecular marker based taxonomic framework for the order Xanthomonadales: proposal to transfer the families Algiphilaceae and Solimonadaceae to the order Nevskiales ord. nov. and to create a new family within the order Xanthomonadales, the family Rhodanobacteraceae fam. nov., containing the genus Rhodanobacter and its closest relatives.</title>
        <authorList>
            <person name="Naushad S."/>
            <person name="Adeolu M."/>
            <person name="Wong S."/>
            <person name="Sohail M."/>
            <person name="Schellhorn H.E."/>
            <person name="Gupta R.S."/>
        </authorList>
    </citation>
    <scope>NUCLEOTIDE SEQUENCE [LARGE SCALE GENOMIC DNA]</scope>
    <source>
        <strain evidence="1 2">DSM 16301</strain>
    </source>
</reference>
<dbReference type="EMBL" id="JPLA01000002">
    <property type="protein sequence ID" value="KLD65986.1"/>
    <property type="molecule type" value="Genomic_DNA"/>
</dbReference>
<evidence type="ECO:0000313" key="2">
    <source>
        <dbReference type="Proteomes" id="UP000035481"/>
    </source>
</evidence>
<gene>
    <name evidence="1" type="ORF">Y882_00890</name>
</gene>
<dbReference type="SUPFAM" id="SSF51735">
    <property type="entry name" value="NAD(P)-binding Rossmann-fold domains"/>
    <property type="match status" value="1"/>
</dbReference>
<dbReference type="AlphaFoldDB" id="A0A0G9H929"/>
<dbReference type="PANTHER" id="PTHR14097">
    <property type="entry name" value="OXIDOREDUCTASE HTATIP2"/>
    <property type="match status" value="1"/>
</dbReference>
<dbReference type="Gene3D" id="3.40.50.720">
    <property type="entry name" value="NAD(P)-binding Rossmann-like Domain"/>
    <property type="match status" value="1"/>
</dbReference>
<dbReference type="Pfam" id="PF08732">
    <property type="entry name" value="HIM1"/>
    <property type="match status" value="1"/>
</dbReference>
<organism evidence="1 2">
    <name type="scientific">Dyella japonica DSM 16301</name>
    <dbReference type="NCBI Taxonomy" id="1440762"/>
    <lineage>
        <taxon>Bacteria</taxon>
        <taxon>Pseudomonadati</taxon>
        <taxon>Pseudomonadota</taxon>
        <taxon>Gammaproteobacteria</taxon>
        <taxon>Lysobacterales</taxon>
        <taxon>Rhodanobacteraceae</taxon>
        <taxon>Dyella</taxon>
    </lineage>
</organism>
<protein>
    <submittedName>
        <fullName evidence="1">Nucleoside-diphosphate sugar epimerase</fullName>
    </submittedName>
</protein>
<dbReference type="OrthoDB" id="9798632at2"/>
<evidence type="ECO:0000313" key="1">
    <source>
        <dbReference type="EMBL" id="KLD65986.1"/>
    </source>
</evidence>
<accession>A0A0G9H929</accession>
<name>A0A0G9H929_9GAMM</name>
<dbReference type="Proteomes" id="UP000035481">
    <property type="component" value="Unassembled WGS sequence"/>
</dbReference>
<dbReference type="InterPro" id="IPR036291">
    <property type="entry name" value="NAD(P)-bd_dom_sf"/>
</dbReference>
<dbReference type="PATRIC" id="fig|1440762.4.peg.930"/>
<sequence>MSTMPRHVLLAGATGLTGHKLLELLLADDSVAHVYAPTRHPLPPHPKLENPVGMVSHLIAQLHGQADTVFCCLGTTIRQAGSREAFRMVDYDLPLSLGKHAHALGASHYLVISALGADPTSRLFYNRTKGELELALQKQEWPRLTIVRPSLLLGSRHKPRMGEVFAAPFSRVLPGRWRGIEAGTVATAMWRLSKAPGSGLRIVASDELQQLGS</sequence>
<dbReference type="RefSeq" id="WP_046969982.1">
    <property type="nucleotide sequence ID" value="NZ_JPLA01000002.1"/>
</dbReference>
<proteinExistence type="predicted"/>
<dbReference type="STRING" id="1440762.Y882_00890"/>
<dbReference type="PANTHER" id="PTHR14097:SF7">
    <property type="entry name" value="OXIDOREDUCTASE HTATIP2"/>
    <property type="match status" value="1"/>
</dbReference>
<comment type="caution">
    <text evidence="1">The sequence shown here is derived from an EMBL/GenBank/DDBJ whole genome shotgun (WGS) entry which is preliminary data.</text>
</comment>